<gene>
    <name evidence="1" type="ORF">DJ019_07600</name>
</gene>
<sequence length="146" mass="16611">MEDRIGVQAPAELIWEIVHDLHLWEEWNPTYTRAAGVIRIGEPLSLDLALPGQPVQEIRPRVLEWVPNEQLHWQLKLMGGMIRTVRYIEITPLSDAGCIVDNGEIFGGLMGPSLGKRMGRSVRQGFQAMNEALKARAEAFWADRRR</sequence>
<protein>
    <submittedName>
        <fullName evidence="1">SRPBCC domain-containing protein</fullName>
    </submittedName>
</protein>
<dbReference type="AlphaFoldDB" id="A0A328BLD3"/>
<dbReference type="Pfam" id="PF10604">
    <property type="entry name" value="Polyketide_cyc2"/>
    <property type="match status" value="1"/>
</dbReference>
<proteinExistence type="predicted"/>
<reference evidence="1 2" key="1">
    <citation type="submission" date="2018-05" db="EMBL/GenBank/DDBJ databases">
        <authorList>
            <person name="Lanie J.A."/>
            <person name="Ng W.-L."/>
            <person name="Kazmierczak K.M."/>
            <person name="Andrzejewski T.M."/>
            <person name="Davidsen T.M."/>
            <person name="Wayne K.J."/>
            <person name="Tettelin H."/>
            <person name="Glass J.I."/>
            <person name="Rusch D."/>
            <person name="Podicherti R."/>
            <person name="Tsui H.-C.T."/>
            <person name="Winkler M.E."/>
        </authorList>
    </citation>
    <scope>NUCLEOTIDE SEQUENCE [LARGE SCALE GENOMIC DNA]</scope>
    <source>
        <strain evidence="1 2">BUT-10</strain>
    </source>
</reference>
<dbReference type="PANTHER" id="PTHR36166:SF1">
    <property type="entry name" value="SRPBCC DOMAIN-CONTAINING PROTEIN"/>
    <property type="match status" value="1"/>
</dbReference>
<dbReference type="Proteomes" id="UP000249524">
    <property type="component" value="Unassembled WGS sequence"/>
</dbReference>
<dbReference type="EMBL" id="QFYS01000002">
    <property type="protein sequence ID" value="RAK67913.1"/>
    <property type="molecule type" value="Genomic_DNA"/>
</dbReference>
<evidence type="ECO:0000313" key="1">
    <source>
        <dbReference type="EMBL" id="RAK67913.1"/>
    </source>
</evidence>
<accession>A0A328BLD3</accession>
<comment type="caution">
    <text evidence="1">The sequence shown here is derived from an EMBL/GenBank/DDBJ whole genome shotgun (WGS) entry which is preliminary data.</text>
</comment>
<keyword evidence="2" id="KW-1185">Reference proteome</keyword>
<dbReference type="CDD" id="cd07822">
    <property type="entry name" value="SRPBCC_4"/>
    <property type="match status" value="1"/>
</dbReference>
<dbReference type="InterPro" id="IPR023393">
    <property type="entry name" value="START-like_dom_sf"/>
</dbReference>
<name>A0A328BLD3_9CAUL</name>
<evidence type="ECO:0000313" key="2">
    <source>
        <dbReference type="Proteomes" id="UP000249524"/>
    </source>
</evidence>
<organism evidence="1 2">
    <name type="scientific">Phenylobacterium kunshanense</name>
    <dbReference type="NCBI Taxonomy" id="1445034"/>
    <lineage>
        <taxon>Bacteria</taxon>
        <taxon>Pseudomonadati</taxon>
        <taxon>Pseudomonadota</taxon>
        <taxon>Alphaproteobacteria</taxon>
        <taxon>Caulobacterales</taxon>
        <taxon>Caulobacteraceae</taxon>
        <taxon>Phenylobacterium</taxon>
    </lineage>
</organism>
<dbReference type="OrthoDB" id="7566055at2"/>
<dbReference type="InterPro" id="IPR019587">
    <property type="entry name" value="Polyketide_cyclase/dehydratase"/>
</dbReference>
<dbReference type="SUPFAM" id="SSF55961">
    <property type="entry name" value="Bet v1-like"/>
    <property type="match status" value="1"/>
</dbReference>
<dbReference type="Gene3D" id="3.30.530.20">
    <property type="match status" value="1"/>
</dbReference>
<dbReference type="PANTHER" id="PTHR36166">
    <property type="entry name" value="CHROMOSOME 9, WHOLE GENOME SHOTGUN SEQUENCE"/>
    <property type="match status" value="1"/>
</dbReference>